<organism evidence="1 2">
    <name type="scientific">Adhaeribacter swui</name>
    <dbReference type="NCBI Taxonomy" id="2086471"/>
    <lineage>
        <taxon>Bacteria</taxon>
        <taxon>Pseudomonadati</taxon>
        <taxon>Bacteroidota</taxon>
        <taxon>Cytophagia</taxon>
        <taxon>Cytophagales</taxon>
        <taxon>Hymenobacteraceae</taxon>
        <taxon>Adhaeribacter</taxon>
    </lineage>
</organism>
<dbReference type="KEGG" id="aswu:HUW51_14205"/>
<reference evidence="1 2" key="1">
    <citation type="journal article" date="2018" name="Int. J. Syst. Evol. Microbiol.">
        <title>Adhaeribacter swui sp. nov., isolated from wet mud.</title>
        <authorList>
            <person name="Kim D.U."/>
            <person name="Kim K.W."/>
            <person name="Kang M.S."/>
            <person name="Kim J.Y."/>
            <person name="Jang J.H."/>
            <person name="Kim M.K."/>
        </authorList>
    </citation>
    <scope>NUCLEOTIDE SEQUENCE [LARGE SCALE GENOMIC DNA]</scope>
    <source>
        <strain evidence="1 2">KCTC 52873</strain>
    </source>
</reference>
<accession>A0A7G7G9I1</accession>
<keyword evidence="2" id="KW-1185">Reference proteome</keyword>
<dbReference type="AlphaFoldDB" id="A0A7G7G9I1"/>
<dbReference type="SUPFAM" id="SSF53756">
    <property type="entry name" value="UDP-Glycosyltransferase/glycogen phosphorylase"/>
    <property type="match status" value="1"/>
</dbReference>
<protein>
    <submittedName>
        <fullName evidence="1">Glycosyl transferase family 1</fullName>
    </submittedName>
</protein>
<name>A0A7G7G9I1_9BACT</name>
<dbReference type="RefSeq" id="WP_185270297.1">
    <property type="nucleotide sequence ID" value="NZ_CP055156.1"/>
</dbReference>
<dbReference type="Gene3D" id="3.40.50.2000">
    <property type="entry name" value="Glycogen Phosphorylase B"/>
    <property type="match status" value="1"/>
</dbReference>
<evidence type="ECO:0000313" key="2">
    <source>
        <dbReference type="Proteomes" id="UP000515237"/>
    </source>
</evidence>
<sequence>MSNILLISPEPWGANFVSKHHYALELVKRGNIVFYLNPPSKGLGKKVFVQQLNDCSNLKIVDYTPIFRGLNKLPAGLSSFLMKLDITRILKVLNVDLDIVWSFDPFRFQKLNLFLSKFKIYHSVDVHHTTKEYLIAKNADVIFSTAHKILNKFSEIKLPKYFVNHGLASHFIDNKSLIKYSLVGDQLVKVGYVGNLNYKYLDKERLYKIISENLNCGFYFIGPRYSNNLSNAEINKEFFNQLEVLPNVYFLGQIPSKELPHYLCLFDMFLMCYKGDENIASMANPHKLLEYFSTGKIVLSHYIDEYARYKDLLVMADNNENLPILFSKVVTSLDYYNSLDLQHKRKAFAYDNTYAKQLDRIESIILKYIKL</sequence>
<dbReference type="GO" id="GO:0016740">
    <property type="term" value="F:transferase activity"/>
    <property type="evidence" value="ECO:0007669"/>
    <property type="project" value="UniProtKB-KW"/>
</dbReference>
<dbReference type="EMBL" id="CP055156">
    <property type="protein sequence ID" value="QNF33815.1"/>
    <property type="molecule type" value="Genomic_DNA"/>
</dbReference>
<keyword evidence="1" id="KW-0808">Transferase</keyword>
<proteinExistence type="predicted"/>
<dbReference type="Proteomes" id="UP000515237">
    <property type="component" value="Chromosome"/>
</dbReference>
<evidence type="ECO:0000313" key="1">
    <source>
        <dbReference type="EMBL" id="QNF33815.1"/>
    </source>
</evidence>
<gene>
    <name evidence="1" type="ORF">HUW51_14205</name>
</gene>